<dbReference type="InterPro" id="IPR000436">
    <property type="entry name" value="Sushi_SCR_CCP_dom"/>
</dbReference>
<dbReference type="OrthoDB" id="9944172at2759"/>
<proteinExistence type="predicted"/>
<keyword evidence="4" id="KW-0472">Membrane</keyword>
<feature type="compositionally biased region" description="Low complexity" evidence="3">
    <location>
        <begin position="166"/>
        <end position="175"/>
    </location>
</feature>
<keyword evidence="5" id="KW-0732">Signal</keyword>
<evidence type="ECO:0000256" key="3">
    <source>
        <dbReference type="SAM" id="MobiDB-lite"/>
    </source>
</evidence>
<dbReference type="PROSITE" id="PS50923">
    <property type="entry name" value="SUSHI"/>
    <property type="match status" value="1"/>
</dbReference>
<feature type="compositionally biased region" description="Polar residues" evidence="3">
    <location>
        <begin position="278"/>
        <end position="301"/>
    </location>
</feature>
<dbReference type="InterPro" id="IPR035976">
    <property type="entry name" value="Sushi/SCR/CCP_sf"/>
</dbReference>
<keyword evidence="1" id="KW-1015">Disulfide bond</keyword>
<dbReference type="Proteomes" id="UP000515129">
    <property type="component" value="Chromosome 4"/>
</dbReference>
<dbReference type="PANTHER" id="PTHR15060:SF0">
    <property type="entry name" value="INTERLEUKIN-15 RECEPTOR SUBUNIT ALPHA"/>
    <property type="match status" value="1"/>
</dbReference>
<feature type="signal peptide" evidence="5">
    <location>
        <begin position="1"/>
        <end position="21"/>
    </location>
</feature>
<dbReference type="GO" id="GO:0042010">
    <property type="term" value="F:interleukin-15 receptor activity"/>
    <property type="evidence" value="ECO:0007669"/>
    <property type="project" value="InterPro"/>
</dbReference>
<name>A0A6P6LRS2_CARAU</name>
<feature type="chain" id="PRO_5028130078" evidence="5">
    <location>
        <begin position="22"/>
        <end position="318"/>
    </location>
</feature>
<feature type="transmembrane region" description="Helical" evidence="4">
    <location>
        <begin position="228"/>
        <end position="248"/>
    </location>
</feature>
<evidence type="ECO:0000256" key="5">
    <source>
        <dbReference type="SAM" id="SignalP"/>
    </source>
</evidence>
<keyword evidence="2" id="KW-0768">Sushi</keyword>
<keyword evidence="7" id="KW-1185">Reference proteome</keyword>
<dbReference type="PANTHER" id="PTHR15060">
    <property type="entry name" value="INTERLEUKIN-15 RECEPTOR SUBUNIT ALPHA"/>
    <property type="match status" value="1"/>
</dbReference>
<protein>
    <submittedName>
        <fullName evidence="8">Uncharacterized protein LOC113061357 isoform X1</fullName>
    </submittedName>
</protein>
<evidence type="ECO:0000313" key="8">
    <source>
        <dbReference type="RefSeq" id="XP_026086191.1"/>
    </source>
</evidence>
<evidence type="ECO:0000313" key="7">
    <source>
        <dbReference type="Proteomes" id="UP000515129"/>
    </source>
</evidence>
<gene>
    <name evidence="8" type="primary">LOC113061357</name>
</gene>
<sequence>MHMLFTLIFITAANMHSIARASGVCGKPELADNTKPVLSYIGKTIGETIRIECAKGYVRKAGTSSLFRCTQQQNSNACWHSDLPLKCIPDPRNPPVATTEPTSPHPQVTSLTTERTTSKHPTLHDTSSPTTATGHIALTTTNEVFTTKTRRTTSQPLMSTTKETESITTTNETTTSYTSREYMTTTSSHTLSGSFTTTTGVNASVRTSTISEGGNAGAAFSNAYTSTAGGVTVIILLCLVGAFIFVCLRRRNHRNHHEHHPQPDLCISYSALPVGASEPSSAQSNKAENSTEGSVIDNNPVITHGVDTCDELLPRTDS</sequence>
<reference evidence="8" key="1">
    <citation type="submission" date="2025-08" db="UniProtKB">
        <authorList>
            <consortium name="RefSeq"/>
        </authorList>
    </citation>
    <scope>IDENTIFICATION</scope>
    <source>
        <strain evidence="8">Wakin</strain>
        <tissue evidence="8">Muscle</tissue>
    </source>
</reference>
<evidence type="ECO:0000256" key="4">
    <source>
        <dbReference type="SAM" id="Phobius"/>
    </source>
</evidence>
<feature type="region of interest" description="Disordered" evidence="3">
    <location>
        <begin position="151"/>
        <end position="175"/>
    </location>
</feature>
<accession>A0A6P6LRS2</accession>
<feature type="compositionally biased region" description="Polar residues" evidence="3">
    <location>
        <begin position="99"/>
        <end position="115"/>
    </location>
</feature>
<feature type="region of interest" description="Disordered" evidence="3">
    <location>
        <begin position="90"/>
        <end position="133"/>
    </location>
</feature>
<dbReference type="KEGG" id="caua:113061357"/>
<keyword evidence="4" id="KW-0812">Transmembrane</keyword>
<evidence type="ECO:0000259" key="6">
    <source>
        <dbReference type="PROSITE" id="PS50923"/>
    </source>
</evidence>
<dbReference type="InterPro" id="IPR042372">
    <property type="entry name" value="IL15RA"/>
</dbReference>
<evidence type="ECO:0000256" key="2">
    <source>
        <dbReference type="PROSITE-ProRule" id="PRU00302"/>
    </source>
</evidence>
<feature type="region of interest" description="Disordered" evidence="3">
    <location>
        <begin position="277"/>
        <end position="304"/>
    </location>
</feature>
<evidence type="ECO:0000256" key="1">
    <source>
        <dbReference type="ARBA" id="ARBA00023157"/>
    </source>
</evidence>
<dbReference type="RefSeq" id="XP_026086191.1">
    <property type="nucleotide sequence ID" value="XM_026230406.1"/>
</dbReference>
<comment type="caution">
    <text evidence="2">Lacks conserved residue(s) required for the propagation of feature annotation.</text>
</comment>
<organism evidence="7 8">
    <name type="scientific">Carassius auratus</name>
    <name type="common">Goldfish</name>
    <dbReference type="NCBI Taxonomy" id="7957"/>
    <lineage>
        <taxon>Eukaryota</taxon>
        <taxon>Metazoa</taxon>
        <taxon>Chordata</taxon>
        <taxon>Craniata</taxon>
        <taxon>Vertebrata</taxon>
        <taxon>Euteleostomi</taxon>
        <taxon>Actinopterygii</taxon>
        <taxon>Neopterygii</taxon>
        <taxon>Teleostei</taxon>
        <taxon>Ostariophysi</taxon>
        <taxon>Cypriniformes</taxon>
        <taxon>Cyprinidae</taxon>
        <taxon>Cyprininae</taxon>
        <taxon>Carassius</taxon>
    </lineage>
</organism>
<dbReference type="Gene3D" id="2.20.28.230">
    <property type="match status" value="1"/>
</dbReference>
<keyword evidence="4" id="KW-1133">Transmembrane helix</keyword>
<dbReference type="SUPFAM" id="SSF57535">
    <property type="entry name" value="Complement control module/SCR domain"/>
    <property type="match status" value="1"/>
</dbReference>
<dbReference type="AlphaFoldDB" id="A0A6P6LRS2"/>
<feature type="domain" description="Sushi" evidence="6">
    <location>
        <begin position="23"/>
        <end position="89"/>
    </location>
</feature>